<dbReference type="OrthoDB" id="10252687at2759"/>
<dbReference type="Gene3D" id="1.10.10.10">
    <property type="entry name" value="Winged helix-like DNA-binding domain superfamily/Winged helix DNA-binding domain"/>
    <property type="match status" value="1"/>
</dbReference>
<evidence type="ECO:0000313" key="4">
    <source>
        <dbReference type="Proteomes" id="UP000294933"/>
    </source>
</evidence>
<accession>A0A4V3AZJ9</accession>
<organism evidence="3 4">
    <name type="scientific">Rickenella mellea</name>
    <dbReference type="NCBI Taxonomy" id="50990"/>
    <lineage>
        <taxon>Eukaryota</taxon>
        <taxon>Fungi</taxon>
        <taxon>Dikarya</taxon>
        <taxon>Basidiomycota</taxon>
        <taxon>Agaricomycotina</taxon>
        <taxon>Agaricomycetes</taxon>
        <taxon>Hymenochaetales</taxon>
        <taxon>Rickenellaceae</taxon>
        <taxon>Rickenella</taxon>
    </lineage>
</organism>
<dbReference type="GO" id="GO:0016973">
    <property type="term" value="P:poly(A)+ mRNA export from nucleus"/>
    <property type="evidence" value="ECO:0007669"/>
    <property type="project" value="TreeGrafter"/>
</dbReference>
<dbReference type="InterPro" id="IPR036388">
    <property type="entry name" value="WH-like_DNA-bd_sf"/>
</dbReference>
<dbReference type="VEuPathDB" id="FungiDB:BD410DRAFT_779778"/>
<dbReference type="GO" id="GO:0003690">
    <property type="term" value="F:double-stranded DNA binding"/>
    <property type="evidence" value="ECO:0007669"/>
    <property type="project" value="InterPro"/>
</dbReference>
<protein>
    <recommendedName>
        <fullName evidence="2">PCI domain-containing protein</fullName>
    </recommendedName>
</protein>
<dbReference type="Pfam" id="PF01399">
    <property type="entry name" value="PCI"/>
    <property type="match status" value="1"/>
</dbReference>
<dbReference type="GO" id="GO:0000973">
    <property type="term" value="P:post-transcriptional tethering of RNA polymerase II gene DNA at nuclear periphery"/>
    <property type="evidence" value="ECO:0007669"/>
    <property type="project" value="TreeGrafter"/>
</dbReference>
<dbReference type="EMBL" id="ML170156">
    <property type="protein sequence ID" value="TDL29378.1"/>
    <property type="molecule type" value="Genomic_DNA"/>
</dbReference>
<dbReference type="GO" id="GO:0070390">
    <property type="term" value="C:transcription export complex 2"/>
    <property type="evidence" value="ECO:0007669"/>
    <property type="project" value="TreeGrafter"/>
</dbReference>
<dbReference type="PANTHER" id="PTHR12732:SF0">
    <property type="entry name" value="PCI DOMAIN-CONTAINING PROTEIN 2"/>
    <property type="match status" value="1"/>
</dbReference>
<dbReference type="STRING" id="50990.A0A4V3AZJ9"/>
<dbReference type="InterPro" id="IPR045114">
    <property type="entry name" value="Csn12-like"/>
</dbReference>
<feature type="domain" description="PCI" evidence="2">
    <location>
        <begin position="208"/>
        <end position="391"/>
    </location>
</feature>
<keyword evidence="4" id="KW-1185">Reference proteome</keyword>
<dbReference type="SMART" id="SM00753">
    <property type="entry name" value="PAM"/>
    <property type="match status" value="1"/>
</dbReference>
<sequence>MPITFSEFLTMIADALSSQQGLNLAYLLRPTSPHGKDLIKEFRNPTRNLLSQYEGALVAPWDDIAISYVLVVNAVAKNRPQDAFKEHSSLISSFYRYFTSNNGWTLPALFAILRDLRDIAHDADVVTHKTESMEEAARIITKAFANCVADRTSPIAESRKWGVYYIVGLVMKCYFRVKRISLCRNILRALDANPDIPPLSSYPRSHQVTFRYYLGTLSFLNEDYEKAEKELSLAYYHCHIDSVRNQQRILAYLIPLRILRGYLPTQELLDRFPTLRDVYSPFSTALRRADIKAYDLALDKWERRLIDLNTWLIFEKARELVMRGLFRRVWVASNKSTRIPIHMFHCAVRVIGMRVDVEEVECFVANMIYKGLIKGYISHERQTVVLASNGAFPRLSDRKNAFTINM</sequence>
<dbReference type="Proteomes" id="UP000294933">
    <property type="component" value="Unassembled WGS sequence"/>
</dbReference>
<evidence type="ECO:0000256" key="1">
    <source>
        <dbReference type="ARBA" id="ARBA00025771"/>
    </source>
</evidence>
<evidence type="ECO:0000259" key="2">
    <source>
        <dbReference type="PROSITE" id="PS50250"/>
    </source>
</evidence>
<gene>
    <name evidence="3" type="ORF">BD410DRAFT_779778</name>
</gene>
<name>A0A4V3AZJ9_9AGAM</name>
<comment type="similarity">
    <text evidence="1">Belongs to the CSN12 family.</text>
</comment>
<dbReference type="GO" id="GO:0003723">
    <property type="term" value="F:RNA binding"/>
    <property type="evidence" value="ECO:0007669"/>
    <property type="project" value="InterPro"/>
</dbReference>
<proteinExistence type="inferred from homology"/>
<reference evidence="3 4" key="1">
    <citation type="submission" date="2018-06" db="EMBL/GenBank/DDBJ databases">
        <title>A transcriptomic atlas of mushroom development highlights an independent origin of complex multicellularity.</title>
        <authorList>
            <consortium name="DOE Joint Genome Institute"/>
            <person name="Krizsan K."/>
            <person name="Almasi E."/>
            <person name="Merenyi Z."/>
            <person name="Sahu N."/>
            <person name="Viragh M."/>
            <person name="Koszo T."/>
            <person name="Mondo S."/>
            <person name="Kiss B."/>
            <person name="Balint B."/>
            <person name="Kues U."/>
            <person name="Barry K."/>
            <person name="Hegedus J.C."/>
            <person name="Henrissat B."/>
            <person name="Johnson J."/>
            <person name="Lipzen A."/>
            <person name="Ohm R."/>
            <person name="Nagy I."/>
            <person name="Pangilinan J."/>
            <person name="Yan J."/>
            <person name="Xiong Y."/>
            <person name="Grigoriev I.V."/>
            <person name="Hibbett D.S."/>
            <person name="Nagy L.G."/>
        </authorList>
    </citation>
    <scope>NUCLEOTIDE SEQUENCE [LARGE SCALE GENOMIC DNA]</scope>
    <source>
        <strain evidence="3 4">SZMC22713</strain>
    </source>
</reference>
<dbReference type="PANTHER" id="PTHR12732">
    <property type="entry name" value="UNCHARACTERIZED PROTEASOME COMPONENT REGION PCI-CONTAINING"/>
    <property type="match status" value="1"/>
</dbReference>
<dbReference type="PROSITE" id="PS50250">
    <property type="entry name" value="PCI"/>
    <property type="match status" value="1"/>
</dbReference>
<evidence type="ECO:0000313" key="3">
    <source>
        <dbReference type="EMBL" id="TDL29378.1"/>
    </source>
</evidence>
<dbReference type="GO" id="GO:0006368">
    <property type="term" value="P:transcription elongation by RNA polymerase II"/>
    <property type="evidence" value="ECO:0007669"/>
    <property type="project" value="TreeGrafter"/>
</dbReference>
<dbReference type="AlphaFoldDB" id="A0A4V3AZJ9"/>
<dbReference type="InterPro" id="IPR000717">
    <property type="entry name" value="PCI_dom"/>
</dbReference>